<evidence type="ECO:0000256" key="1">
    <source>
        <dbReference type="SAM" id="MobiDB-lite"/>
    </source>
</evidence>
<organism evidence="2 3">
    <name type="scientific">Athelia psychrophila</name>
    <dbReference type="NCBI Taxonomy" id="1759441"/>
    <lineage>
        <taxon>Eukaryota</taxon>
        <taxon>Fungi</taxon>
        <taxon>Dikarya</taxon>
        <taxon>Basidiomycota</taxon>
        <taxon>Agaricomycotina</taxon>
        <taxon>Agaricomycetes</taxon>
        <taxon>Agaricomycetidae</taxon>
        <taxon>Atheliales</taxon>
        <taxon>Atheliaceae</taxon>
        <taxon>Athelia</taxon>
    </lineage>
</organism>
<evidence type="ECO:0000313" key="2">
    <source>
        <dbReference type="EMBL" id="KZP24295.1"/>
    </source>
</evidence>
<sequence>MPPGPLAYITAPASTAGGGSSHGTARRASMFAITLPIPIFAPISPIVAIPRDVIGDRIRKGRAPRNGGRVRRAGRGGGEAAQREGYRCCACVSRPAVSLVGMACCVPESDSKAYVRENASTLYAPLGREEPRY</sequence>
<keyword evidence="3" id="KW-1185">Reference proteome</keyword>
<name>A0A166MTD3_9AGAM</name>
<proteinExistence type="predicted"/>
<dbReference type="AlphaFoldDB" id="A0A166MTD3"/>
<dbReference type="Proteomes" id="UP000076532">
    <property type="component" value="Unassembled WGS sequence"/>
</dbReference>
<evidence type="ECO:0000313" key="3">
    <source>
        <dbReference type="Proteomes" id="UP000076532"/>
    </source>
</evidence>
<reference evidence="2 3" key="1">
    <citation type="journal article" date="2016" name="Mol. Biol. Evol.">
        <title>Comparative Genomics of Early-Diverging Mushroom-Forming Fungi Provides Insights into the Origins of Lignocellulose Decay Capabilities.</title>
        <authorList>
            <person name="Nagy L.G."/>
            <person name="Riley R."/>
            <person name="Tritt A."/>
            <person name="Adam C."/>
            <person name="Daum C."/>
            <person name="Floudas D."/>
            <person name="Sun H."/>
            <person name="Yadav J.S."/>
            <person name="Pangilinan J."/>
            <person name="Larsson K.H."/>
            <person name="Matsuura K."/>
            <person name="Barry K."/>
            <person name="Labutti K."/>
            <person name="Kuo R."/>
            <person name="Ohm R.A."/>
            <person name="Bhattacharya S.S."/>
            <person name="Shirouzu T."/>
            <person name="Yoshinaga Y."/>
            <person name="Martin F.M."/>
            <person name="Grigoriev I.V."/>
            <person name="Hibbett D.S."/>
        </authorList>
    </citation>
    <scope>NUCLEOTIDE SEQUENCE [LARGE SCALE GENOMIC DNA]</scope>
    <source>
        <strain evidence="2 3">CBS 109695</strain>
    </source>
</reference>
<protein>
    <submittedName>
        <fullName evidence="2">Uncharacterized protein</fullName>
    </submittedName>
</protein>
<dbReference type="EMBL" id="KV417527">
    <property type="protein sequence ID" value="KZP24295.1"/>
    <property type="molecule type" value="Genomic_DNA"/>
</dbReference>
<feature type="compositionally biased region" description="Basic residues" evidence="1">
    <location>
        <begin position="60"/>
        <end position="74"/>
    </location>
</feature>
<accession>A0A166MTD3</accession>
<feature type="region of interest" description="Disordered" evidence="1">
    <location>
        <begin position="60"/>
        <end position="83"/>
    </location>
</feature>
<gene>
    <name evidence="2" type="ORF">FIBSPDRAFT_1042336</name>
</gene>